<dbReference type="RefSeq" id="WP_281760079.1">
    <property type="nucleotide sequence ID" value="NZ_AP026709.1"/>
</dbReference>
<keyword evidence="1" id="KW-0004">4Fe-4S</keyword>
<keyword evidence="8" id="KW-1185">Reference proteome</keyword>
<dbReference type="InterPro" id="IPR017896">
    <property type="entry name" value="4Fe4S_Fe-S-bd"/>
</dbReference>
<evidence type="ECO:0000256" key="4">
    <source>
        <dbReference type="ARBA" id="ARBA00023004"/>
    </source>
</evidence>
<dbReference type="SUPFAM" id="SSF46548">
    <property type="entry name" value="alpha-helical ferredoxin"/>
    <property type="match status" value="1"/>
</dbReference>
<feature type="domain" description="4Fe-4S ferredoxin-type" evidence="6">
    <location>
        <begin position="1"/>
        <end position="26"/>
    </location>
</feature>
<name>A0ABN6S665_9BACT</name>
<dbReference type="PROSITE" id="PS51379">
    <property type="entry name" value="4FE4S_FER_2"/>
    <property type="match status" value="1"/>
</dbReference>
<evidence type="ECO:0000256" key="2">
    <source>
        <dbReference type="ARBA" id="ARBA00022723"/>
    </source>
</evidence>
<evidence type="ECO:0000256" key="5">
    <source>
        <dbReference type="ARBA" id="ARBA00023014"/>
    </source>
</evidence>
<keyword evidence="2" id="KW-0479">Metal-binding</keyword>
<sequence>MSGECILCGKCLEVCPLLRATGREELGPRAKADLCRILSEDPNLLSETDVAKLVGFCLGCGRCREVCSQGVDVPALVAGLRGAHPDFKAWLWKTWLMQAKNVWSPGSAAAKLFPEQLVPEKFGPMLKMLAGLKGGPGLEPCLEVAKYPDTYRGRKMLLFAGCTANFVQTRWLSTALKLLDGLGVDVLPDDFKCCGSGLKAAGFADESSSMAAHNVRVWRDAGHPPIVTFCASCHAGLQAYEGCFESLKEQEMWQNMLLSLSSVLLDTPFVLSHNMPETLAYHQPCHTRGDDSDHVLLNDAFKDRMVGATTKQCCGFGGVMRLAAPGLTDPVNQQCWDALAGADVVITGCSACVTQLAATAPDGVKVGHWLELIK</sequence>
<dbReference type="Pfam" id="PF02754">
    <property type="entry name" value="CCG"/>
    <property type="match status" value="2"/>
</dbReference>
<dbReference type="InterPro" id="IPR017900">
    <property type="entry name" value="4Fe4S_Fe_S_CS"/>
</dbReference>
<keyword evidence="5" id="KW-0411">Iron-sulfur</keyword>
<dbReference type="Proteomes" id="UP001317742">
    <property type="component" value="Chromosome"/>
</dbReference>
<dbReference type="PANTHER" id="PTHR32479">
    <property type="entry name" value="GLYCOLATE OXIDASE IRON-SULFUR SUBUNIT"/>
    <property type="match status" value="1"/>
</dbReference>
<keyword evidence="4" id="KW-0408">Iron</keyword>
<protein>
    <submittedName>
        <fullName evidence="7">Glycolate oxidase</fullName>
    </submittedName>
</protein>
<dbReference type="PROSITE" id="PS00198">
    <property type="entry name" value="4FE4S_FER_1"/>
    <property type="match status" value="1"/>
</dbReference>
<proteinExistence type="predicted"/>
<dbReference type="Gene3D" id="1.10.1060.10">
    <property type="entry name" value="Alpha-helical ferredoxin"/>
    <property type="match status" value="1"/>
</dbReference>
<keyword evidence="3" id="KW-0677">Repeat</keyword>
<evidence type="ECO:0000313" key="8">
    <source>
        <dbReference type="Proteomes" id="UP001317742"/>
    </source>
</evidence>
<evidence type="ECO:0000313" key="7">
    <source>
        <dbReference type="EMBL" id="BDQ37561.1"/>
    </source>
</evidence>
<dbReference type="InterPro" id="IPR009051">
    <property type="entry name" value="Helical_ferredxn"/>
</dbReference>
<gene>
    <name evidence="7" type="ORF">SYK_19210</name>
</gene>
<reference evidence="7 8" key="1">
    <citation type="submission" date="2022-08" db="EMBL/GenBank/DDBJ databases">
        <title>Genome Sequence of the sulphate-reducing bacterium, Pseudodesulfovibrio sp. SYK.</title>
        <authorList>
            <person name="Kondo R."/>
            <person name="Kataoka T."/>
        </authorList>
    </citation>
    <scope>NUCLEOTIDE SEQUENCE [LARGE SCALE GENOMIC DNA]</scope>
    <source>
        <strain evidence="7 8">SYK</strain>
    </source>
</reference>
<evidence type="ECO:0000256" key="3">
    <source>
        <dbReference type="ARBA" id="ARBA00022737"/>
    </source>
</evidence>
<evidence type="ECO:0000256" key="1">
    <source>
        <dbReference type="ARBA" id="ARBA00022485"/>
    </source>
</evidence>
<dbReference type="EMBL" id="AP026709">
    <property type="protein sequence ID" value="BDQ37561.1"/>
    <property type="molecule type" value="Genomic_DNA"/>
</dbReference>
<accession>A0ABN6S665</accession>
<organism evidence="7 8">
    <name type="scientific">Pseudodesulfovibrio nedwellii</name>
    <dbReference type="NCBI Taxonomy" id="2973072"/>
    <lineage>
        <taxon>Bacteria</taxon>
        <taxon>Pseudomonadati</taxon>
        <taxon>Thermodesulfobacteriota</taxon>
        <taxon>Desulfovibrionia</taxon>
        <taxon>Desulfovibrionales</taxon>
        <taxon>Desulfovibrionaceae</taxon>
    </lineage>
</organism>
<evidence type="ECO:0000259" key="6">
    <source>
        <dbReference type="PROSITE" id="PS51379"/>
    </source>
</evidence>
<dbReference type="InterPro" id="IPR004017">
    <property type="entry name" value="Cys_rich_dom"/>
</dbReference>
<dbReference type="Pfam" id="PF13183">
    <property type="entry name" value="Fer4_8"/>
    <property type="match status" value="1"/>
</dbReference>